<sequence length="395" mass="42663">ENRIDELENEVASLSSTVSTVRSENEEISNAVDDIQEDVRNLLDIYEMVTRGINPFVDDSGGFDSVAGGGEGSFGIFDDEDGGEEEDLDEDVANADADGFFDDDLLDEEAGAEADEFDDLDDNVDDGGFDDLDDDVDDGGFDDLDDDFEELDDDSTDDAASETETADEEDDMNDDGKSFSELKEEYDSGEADWAEEGDDAADEDPFDDGDDSFDNPGDETDSFDDGAADDGFGDDLGGDDLGAETGGDDFGEPADPEPARGAEPDPAPGRRPGGDPAEASGGFEYVGEDDLSGSGNRGKPYLTELPGDYVGDLLVMEWLEFLVSESDVTDAVRAINYYERIEWIGPDAAARLRDFLSGFGTIDRNLVDRPGTDRLVREHNTRSLRYVTQRNGTSS</sequence>
<keyword evidence="6" id="KW-0969">Cilium</keyword>
<dbReference type="PANTHER" id="PTHR40698">
    <property type="entry name" value="FLAGELLA-RELATED PROTEIN E-RELATED-RELATED"/>
    <property type="match status" value="1"/>
</dbReference>
<accession>A0ABT4ZAF0</accession>
<dbReference type="Pfam" id="PF04659">
    <property type="entry name" value="Arch_fla_DE"/>
    <property type="match status" value="1"/>
</dbReference>
<evidence type="ECO:0000313" key="6">
    <source>
        <dbReference type="EMBL" id="MDB2294551.1"/>
    </source>
</evidence>
<dbReference type="RefSeq" id="WP_271970885.1">
    <property type="nucleotide sequence ID" value="NZ_JAQLUK010000180.1"/>
</dbReference>
<dbReference type="InterPro" id="IPR016682">
    <property type="entry name" value="FlaD_prd_arc"/>
</dbReference>
<keyword evidence="2" id="KW-0974">Archaeal flagellum</keyword>
<gene>
    <name evidence="6" type="ORF">PM085_20335</name>
</gene>
<keyword evidence="6" id="KW-0282">Flagellum</keyword>
<dbReference type="PANTHER" id="PTHR40698:SF1">
    <property type="entry name" value="FLAGELLA-RELATED PROTEIN D-RELATED"/>
    <property type="match status" value="1"/>
</dbReference>
<evidence type="ECO:0000256" key="1">
    <source>
        <dbReference type="ARBA" id="ARBA00004618"/>
    </source>
</evidence>
<dbReference type="Pfam" id="PF05377">
    <property type="entry name" value="FlaC_arch"/>
    <property type="match status" value="1"/>
</dbReference>
<dbReference type="InterPro" id="IPR052494">
    <property type="entry name" value="Flagella_assembly_related"/>
</dbReference>
<evidence type="ECO:0000256" key="4">
    <source>
        <dbReference type="SAM" id="MobiDB-lite"/>
    </source>
</evidence>
<comment type="subcellular location">
    <subcellularLocation>
        <location evidence="1">Archaeal flagellum</location>
    </subcellularLocation>
</comment>
<evidence type="ECO:0000256" key="2">
    <source>
        <dbReference type="ARBA" id="ARBA00022440"/>
    </source>
</evidence>
<feature type="non-terminal residue" evidence="6">
    <location>
        <position position="1"/>
    </location>
</feature>
<keyword evidence="3" id="KW-0175">Coiled coil</keyword>
<feature type="compositionally biased region" description="Basic and acidic residues" evidence="4">
    <location>
        <begin position="174"/>
        <end position="186"/>
    </location>
</feature>
<name>A0ABT4ZAF0_HALEZ</name>
<evidence type="ECO:0000256" key="3">
    <source>
        <dbReference type="SAM" id="Coils"/>
    </source>
</evidence>
<feature type="compositionally biased region" description="Acidic residues" evidence="4">
    <location>
        <begin position="77"/>
        <end position="173"/>
    </location>
</feature>
<proteinExistence type="predicted"/>
<dbReference type="Proteomes" id="UP001210528">
    <property type="component" value="Unassembled WGS sequence"/>
</dbReference>
<protein>
    <submittedName>
        <fullName evidence="6">Flagella accessory protein C</fullName>
    </submittedName>
</protein>
<dbReference type="InterPro" id="IPR006752">
    <property type="entry name" value="Arch_fla_DE"/>
</dbReference>
<comment type="caution">
    <text evidence="6">The sequence shown here is derived from an EMBL/GenBank/DDBJ whole genome shotgun (WGS) entry which is preliminary data.</text>
</comment>
<dbReference type="PIRSF" id="PIRSF017066">
    <property type="entry name" value="FlaD_arch_prd"/>
    <property type="match status" value="1"/>
</dbReference>
<keyword evidence="7" id="KW-1185">Reference proteome</keyword>
<evidence type="ECO:0000259" key="5">
    <source>
        <dbReference type="Pfam" id="PF04659"/>
    </source>
</evidence>
<dbReference type="EMBL" id="JAQLUK010000180">
    <property type="protein sequence ID" value="MDB2294551.1"/>
    <property type="molecule type" value="Genomic_DNA"/>
</dbReference>
<keyword evidence="6" id="KW-0966">Cell projection</keyword>
<feature type="region of interest" description="Disordered" evidence="4">
    <location>
        <begin position="63"/>
        <end position="301"/>
    </location>
</feature>
<organism evidence="6 7">
    <name type="scientific">Halorubrum ezzemoulense</name>
    <name type="common">Halorubrum chaoviator</name>
    <dbReference type="NCBI Taxonomy" id="337243"/>
    <lineage>
        <taxon>Archaea</taxon>
        <taxon>Methanobacteriati</taxon>
        <taxon>Methanobacteriota</taxon>
        <taxon>Stenosarchaea group</taxon>
        <taxon>Halobacteria</taxon>
        <taxon>Halobacteriales</taxon>
        <taxon>Haloferacaceae</taxon>
        <taxon>Halorubrum</taxon>
    </lineage>
</organism>
<feature type="domain" description="Archaeal flagella protein FlaD/E" evidence="5">
    <location>
        <begin position="298"/>
        <end position="389"/>
    </location>
</feature>
<feature type="coiled-coil region" evidence="3">
    <location>
        <begin position="4"/>
        <end position="45"/>
    </location>
</feature>
<dbReference type="InterPro" id="IPR009205">
    <property type="entry name" value="FlaC_arc"/>
</dbReference>
<reference evidence="6 7" key="1">
    <citation type="submission" date="2023-01" db="EMBL/GenBank/DDBJ databases">
        <title>Halorubrum ezzemoulense from Santa Pola, Spain.</title>
        <authorList>
            <person name="Feng Y."/>
            <person name="Louyakis A.S."/>
            <person name="Gogarten J.P."/>
        </authorList>
    </citation>
    <scope>NUCLEOTIDE SEQUENCE [LARGE SCALE GENOMIC DNA]</scope>
    <source>
        <strain evidence="6 7">AMM015</strain>
    </source>
</reference>
<evidence type="ECO:0000313" key="7">
    <source>
        <dbReference type="Proteomes" id="UP001210528"/>
    </source>
</evidence>
<feature type="compositionally biased region" description="Acidic residues" evidence="4">
    <location>
        <begin position="187"/>
        <end position="255"/>
    </location>
</feature>
<feature type="non-terminal residue" evidence="6">
    <location>
        <position position="395"/>
    </location>
</feature>